<dbReference type="KEGG" id="vg:29066267"/>
<keyword evidence="1" id="KW-0812">Transmembrane</keyword>
<protein>
    <submittedName>
        <fullName evidence="2">Uncharacterized protein</fullName>
    </submittedName>
</protein>
<name>A0A173G9H8_9CAUD</name>
<dbReference type="EMBL" id="KU984979">
    <property type="protein sequence ID" value="ANH49885.1"/>
    <property type="molecule type" value="Genomic_DNA"/>
</dbReference>
<accession>A0A173G9H8</accession>
<proteinExistence type="predicted"/>
<evidence type="ECO:0000256" key="1">
    <source>
        <dbReference type="SAM" id="Phobius"/>
    </source>
</evidence>
<dbReference type="Proteomes" id="UP000204227">
    <property type="component" value="Segment"/>
</dbReference>
<gene>
    <name evidence="2" type="ORF">PFR1_20</name>
</gene>
<organism evidence="2 3">
    <name type="scientific">Propionibacterium phage PFR1</name>
    <dbReference type="NCBI Taxonomy" id="1838137"/>
    <lineage>
        <taxon>Viruses</taxon>
        <taxon>Duplodnaviria</taxon>
        <taxon>Heunggongvirae</taxon>
        <taxon>Uroviricota</taxon>
        <taxon>Caudoviricetes</taxon>
        <taxon>Pulverervirus</taxon>
        <taxon>Pulverervirus PFR1</taxon>
    </lineage>
</organism>
<reference evidence="2 3" key="1">
    <citation type="submission" date="2016-05" db="EMBL/GenBank/DDBJ databases">
        <title>Dynamic interactions between prophages, induce lysis in Propionibacterium acnes.</title>
        <authorList>
            <person name="Brown T.L."/>
            <person name="Tucci J."/>
            <person name="Dyson Z.A."/>
            <person name="Petrovski S."/>
        </authorList>
    </citation>
    <scope>NUCLEOTIDE SEQUENCE [LARGE SCALE GENOMIC DNA]</scope>
</reference>
<sequence length="91" mass="10306">MNDFQTWITVLGGAGFLGALVTLIKGLVGWRTGKSGRKMRAAHDAIDSLNLAARWAEAYWAGRDWCHRWHKPWTDDFAARYPPPPDDHTLD</sequence>
<dbReference type="GeneID" id="29066267"/>
<keyword evidence="1" id="KW-0472">Membrane</keyword>
<feature type="transmembrane region" description="Helical" evidence="1">
    <location>
        <begin position="6"/>
        <end position="30"/>
    </location>
</feature>
<dbReference type="RefSeq" id="YP_009287696.1">
    <property type="nucleotide sequence ID" value="NC_031076.1"/>
</dbReference>
<evidence type="ECO:0000313" key="3">
    <source>
        <dbReference type="Proteomes" id="UP000204227"/>
    </source>
</evidence>
<evidence type="ECO:0000313" key="2">
    <source>
        <dbReference type="EMBL" id="ANH49885.1"/>
    </source>
</evidence>
<keyword evidence="1" id="KW-1133">Transmembrane helix</keyword>
<keyword evidence="3" id="KW-1185">Reference proteome</keyword>